<name>A0A7W7SUN4_9ACTN</name>
<evidence type="ECO:0000256" key="1">
    <source>
        <dbReference type="SAM" id="Phobius"/>
    </source>
</evidence>
<keyword evidence="3" id="KW-1185">Reference proteome</keyword>
<comment type="caution">
    <text evidence="2">The sequence shown here is derived from an EMBL/GenBank/DDBJ whole genome shotgun (WGS) entry which is preliminary data.</text>
</comment>
<organism evidence="2 3">
    <name type="scientific">Micromonospora polyrhachis</name>
    <dbReference type="NCBI Taxonomy" id="1282883"/>
    <lineage>
        <taxon>Bacteria</taxon>
        <taxon>Bacillati</taxon>
        <taxon>Actinomycetota</taxon>
        <taxon>Actinomycetes</taxon>
        <taxon>Micromonosporales</taxon>
        <taxon>Micromonosporaceae</taxon>
        <taxon>Micromonospora</taxon>
    </lineage>
</organism>
<proteinExistence type="predicted"/>
<evidence type="ECO:0000313" key="2">
    <source>
        <dbReference type="EMBL" id="MBB4961206.1"/>
    </source>
</evidence>
<reference evidence="2 3" key="1">
    <citation type="submission" date="2020-08" db="EMBL/GenBank/DDBJ databases">
        <title>Sequencing the genomes of 1000 actinobacteria strains.</title>
        <authorList>
            <person name="Klenk H.-P."/>
        </authorList>
    </citation>
    <scope>NUCLEOTIDE SEQUENCE [LARGE SCALE GENOMIC DNA]</scope>
    <source>
        <strain evidence="2 3">DSM 45886</strain>
    </source>
</reference>
<feature type="transmembrane region" description="Helical" evidence="1">
    <location>
        <begin position="99"/>
        <end position="121"/>
    </location>
</feature>
<keyword evidence="1" id="KW-0812">Transmembrane</keyword>
<sequence length="288" mass="31210">MLPGKTGAGLLALWRTATHPAVWSLPVMALLVFMTMPFNDEFYNLWINYDAQGDDQQLEQFYTTRIFQHTAGVLCGQLLALLAGAALARRHTQTRALAVAIPLAVLMAGVTFAVAYPLAQARGSTYWPVTYPPSAPLDDPVLVQVLLCELATYPLYTAAGVGLGALLGRRLDRRATRWALVVLLLLGWSVTNITGFLQDHQFNGLYALLWVVPPIAASTAITLAGLSTDVWANPPVLVGYWGYSASATLLLGAAAYALGFNWLAARARRRHQHSPQPQPQLDAETGTS</sequence>
<keyword evidence="1" id="KW-1133">Transmembrane helix</keyword>
<feature type="transmembrane region" description="Helical" evidence="1">
    <location>
        <begin position="240"/>
        <end position="264"/>
    </location>
</feature>
<feature type="transmembrane region" description="Helical" evidence="1">
    <location>
        <begin position="178"/>
        <end position="197"/>
    </location>
</feature>
<dbReference type="RefSeq" id="WP_184536841.1">
    <property type="nucleotide sequence ID" value="NZ_JACHJW010000001.1"/>
</dbReference>
<gene>
    <name evidence="2" type="ORF">FHR38_004939</name>
</gene>
<dbReference type="EMBL" id="JACHJW010000001">
    <property type="protein sequence ID" value="MBB4961206.1"/>
    <property type="molecule type" value="Genomic_DNA"/>
</dbReference>
<feature type="transmembrane region" description="Helical" evidence="1">
    <location>
        <begin position="21"/>
        <end position="38"/>
    </location>
</feature>
<keyword evidence="1" id="KW-0472">Membrane</keyword>
<feature type="transmembrane region" description="Helical" evidence="1">
    <location>
        <begin position="66"/>
        <end position="87"/>
    </location>
</feature>
<dbReference type="Proteomes" id="UP000578819">
    <property type="component" value="Unassembled WGS sequence"/>
</dbReference>
<protein>
    <submittedName>
        <fullName evidence="2">Uncharacterized protein</fullName>
    </submittedName>
</protein>
<dbReference type="AlphaFoldDB" id="A0A7W7SUN4"/>
<evidence type="ECO:0000313" key="3">
    <source>
        <dbReference type="Proteomes" id="UP000578819"/>
    </source>
</evidence>
<accession>A0A7W7SUN4</accession>